<comment type="caution">
    <text evidence="1">The sequence shown here is derived from an EMBL/GenBank/DDBJ whole genome shotgun (WGS) entry which is preliminary data.</text>
</comment>
<sequence>TTVADKLAGEWIQGSSNLGISDCNLAQIEILKTGDNSVEASNEGIQYSQYNSSLKTCEGELVSKRYQLLGDLILKDIQTGIKYDNFFYYPIKYQKYSTTSEENRVLTFLNDDSFCIINSTSNNPAYIKLERNSISNPYKDNRCYVKSNVGLFTAEKPKNLITTANFLNVDAVNSTSSAAFLSQLNEMGQNGYKIVAYNNKVYGNKTVNSYMKLANQNTRYSAILSDRTASSISNIYFSWLSKLNENGKSGYQFLHSVRPSTDLNFKDYFLKNENDNASYTYDSGYLPPLVDTNQLINVLNKLGQKGCRIIQFKQYFTGNHVEILDNKENQPKIATCINSSKHNGTYTYRYKDYPTESTRLERALALQNMINAQAKDGYRLVSRSLDISATKKNGLLFMKDSEELDVGEFKVFSEEIFSNTPILKYLNKRFNQQGQIGWLYTNAEFVYANNPKSIQADLNDFQIIE</sequence>
<dbReference type="EMBL" id="JACANG010000012">
    <property type="protein sequence ID" value="MDM1719083.1"/>
    <property type="molecule type" value="Genomic_DNA"/>
</dbReference>
<name>A0AB35M2D6_9GAMM</name>
<evidence type="ECO:0000313" key="1">
    <source>
        <dbReference type="EMBL" id="MDM1719083.1"/>
    </source>
</evidence>
<dbReference type="InterPro" id="IPR054662">
    <property type="entry name" value="Lipo_PTPT"/>
</dbReference>
<dbReference type="AlphaFoldDB" id="A0AB35M2D6"/>
<reference evidence="1" key="2">
    <citation type="journal article" date="2022" name="Sci. Total Environ.">
        <title>Prevalence, transmission, and molecular epidemiology of tet(X)-positive bacteria among humans, animals, and environmental niches in China: An epidemiological, and genomic-based study.</title>
        <authorList>
            <person name="Dong N."/>
            <person name="Zeng Y."/>
            <person name="Cai C."/>
            <person name="Sun C."/>
            <person name="Lu J."/>
            <person name="Liu C."/>
            <person name="Zhou H."/>
            <person name="Sun Q."/>
            <person name="Shu L."/>
            <person name="Wang H."/>
            <person name="Wang Y."/>
            <person name="Wang S."/>
            <person name="Wu C."/>
            <person name="Chan E.W."/>
            <person name="Chen G."/>
            <person name="Shen Z."/>
            <person name="Chen S."/>
            <person name="Zhang R."/>
        </authorList>
    </citation>
    <scope>NUCLEOTIDE SEQUENCE</scope>
    <source>
        <strain evidence="1">DF49-4</strain>
    </source>
</reference>
<dbReference type="RefSeq" id="WP_286381206.1">
    <property type="nucleotide sequence ID" value="NZ_JACANG010000012.1"/>
</dbReference>
<proteinExistence type="predicted"/>
<reference evidence="1" key="1">
    <citation type="submission" date="2020-06" db="EMBL/GenBank/DDBJ databases">
        <authorList>
            <person name="Dong N."/>
        </authorList>
    </citation>
    <scope>NUCLEOTIDE SEQUENCE</scope>
    <source>
        <strain evidence="1">DF49-4</strain>
    </source>
</reference>
<dbReference type="Proteomes" id="UP001174419">
    <property type="component" value="Unassembled WGS sequence"/>
</dbReference>
<protein>
    <submittedName>
        <fullName evidence="1">Uncharacterized protein</fullName>
    </submittedName>
</protein>
<gene>
    <name evidence="1" type="ORF">HX110_08020</name>
</gene>
<accession>A0AB35M2D6</accession>
<evidence type="ECO:0000313" key="2">
    <source>
        <dbReference type="Proteomes" id="UP001174419"/>
    </source>
</evidence>
<organism evidence="1 2">
    <name type="scientific">Acinetobacter towneri</name>
    <dbReference type="NCBI Taxonomy" id="202956"/>
    <lineage>
        <taxon>Bacteria</taxon>
        <taxon>Pseudomonadati</taxon>
        <taxon>Pseudomonadota</taxon>
        <taxon>Gammaproteobacteria</taxon>
        <taxon>Moraxellales</taxon>
        <taxon>Moraxellaceae</taxon>
        <taxon>Acinetobacter</taxon>
    </lineage>
</organism>
<feature type="non-terminal residue" evidence="1">
    <location>
        <position position="1"/>
    </location>
</feature>
<dbReference type="NCBIfam" id="NF045612">
    <property type="entry name" value="lipo_PTPT"/>
    <property type="match status" value="1"/>
</dbReference>